<dbReference type="AlphaFoldDB" id="A0A6P6GYX9"/>
<dbReference type="FunFam" id="3.30.160.60:FF:001910">
    <property type="entry name" value="zinc finger protein 420 isoform X3"/>
    <property type="match status" value="1"/>
</dbReference>
<dbReference type="GO" id="GO:0008270">
    <property type="term" value="F:zinc ion binding"/>
    <property type="evidence" value="ECO:0007669"/>
    <property type="project" value="UniProtKB-KW"/>
</dbReference>
<dbReference type="GeneID" id="112849249"/>
<dbReference type="PROSITE" id="PS00028">
    <property type="entry name" value="ZINC_FINGER_C2H2_1"/>
    <property type="match status" value="1"/>
</dbReference>
<dbReference type="GO" id="GO:0005634">
    <property type="term" value="C:nucleus"/>
    <property type="evidence" value="ECO:0007669"/>
    <property type="project" value="UniProtKB-SubCell"/>
</dbReference>
<feature type="domain" description="C2H2-type" evidence="15">
    <location>
        <begin position="298"/>
        <end position="325"/>
    </location>
</feature>
<feature type="non-terminal residue" evidence="17">
    <location>
        <position position="1"/>
    </location>
</feature>
<evidence type="ECO:0000313" key="17">
    <source>
        <dbReference type="RefSeq" id="XP_025768630.1"/>
    </source>
</evidence>
<name>A0A6P6GYX9_PUMCO</name>
<evidence type="ECO:0000256" key="10">
    <source>
        <dbReference type="ARBA" id="ARBA00023125"/>
    </source>
</evidence>
<evidence type="ECO:0000256" key="13">
    <source>
        <dbReference type="PROSITE-ProRule" id="PRU00042"/>
    </source>
</evidence>
<feature type="domain" description="C2H2-type" evidence="15">
    <location>
        <begin position="354"/>
        <end position="381"/>
    </location>
</feature>
<comment type="function">
    <text evidence="1">May be involved in transcriptional regulation.</text>
</comment>
<keyword evidence="11" id="KW-0804">Transcription</keyword>
<feature type="region of interest" description="Disordered" evidence="14">
    <location>
        <begin position="49"/>
        <end position="76"/>
    </location>
</feature>
<dbReference type="PANTHER" id="PTHR24377">
    <property type="entry name" value="IP01015P-RELATED"/>
    <property type="match status" value="1"/>
</dbReference>
<evidence type="ECO:0000256" key="4">
    <source>
        <dbReference type="ARBA" id="ARBA00022723"/>
    </source>
</evidence>
<gene>
    <name evidence="17" type="primary">LOC112849249</name>
</gene>
<reference evidence="17" key="1">
    <citation type="submission" date="2025-08" db="UniProtKB">
        <authorList>
            <consortium name="RefSeq"/>
        </authorList>
    </citation>
    <scope>IDENTIFICATION</scope>
    <source>
        <tissue evidence="17">Blood</tissue>
    </source>
</reference>
<evidence type="ECO:0000259" key="15">
    <source>
        <dbReference type="PROSITE" id="PS50157"/>
    </source>
</evidence>
<keyword evidence="7" id="KW-0862">Zinc</keyword>
<feature type="domain" description="C2H2-type" evidence="15">
    <location>
        <begin position="240"/>
        <end position="269"/>
    </location>
</feature>
<dbReference type="InterPro" id="IPR013087">
    <property type="entry name" value="Znf_C2H2_type"/>
</dbReference>
<evidence type="ECO:0000256" key="1">
    <source>
        <dbReference type="ARBA" id="ARBA00003767"/>
    </source>
</evidence>
<protein>
    <submittedName>
        <fullName evidence="17">Zinc finger protein 678-like</fullName>
    </submittedName>
</protein>
<dbReference type="GO" id="GO:0003677">
    <property type="term" value="F:DNA binding"/>
    <property type="evidence" value="ECO:0007669"/>
    <property type="project" value="UniProtKB-KW"/>
</dbReference>
<evidence type="ECO:0000313" key="16">
    <source>
        <dbReference type="Proteomes" id="UP000515131"/>
    </source>
</evidence>
<evidence type="ECO:0000256" key="5">
    <source>
        <dbReference type="ARBA" id="ARBA00022737"/>
    </source>
</evidence>
<comment type="subcellular location">
    <subcellularLocation>
        <location evidence="2">Nucleus</location>
    </subcellularLocation>
</comment>
<evidence type="ECO:0000256" key="6">
    <source>
        <dbReference type="ARBA" id="ARBA00022771"/>
    </source>
</evidence>
<dbReference type="KEGG" id="pcoo:112849249"/>
<evidence type="ECO:0000256" key="8">
    <source>
        <dbReference type="ARBA" id="ARBA00022843"/>
    </source>
</evidence>
<evidence type="ECO:0000256" key="14">
    <source>
        <dbReference type="SAM" id="MobiDB-lite"/>
    </source>
</evidence>
<sequence>ISSHGTQSFLPKPCIEASSQNVSLGTWKHHALENLHVMINWDSGRKNEAHQKFHAGRGPNETTAHSKNLMAPSGEGHKTSWKTALFTSTICAKQCASVSRSSNQTCKHTYLCKENLEHLESYLIHTENNAVNHCESGIGLTFQSNISKTQTFKNEDKRPRTSQFGRYFTEEVTLQHYQSIFNGATLAQYSESETQSNQGSHVSKRLRTLQENHFESNKGEEVFYPNSKYTNSKSTQRGEITSKYDECGKALKQSSSIADHQRIHGGGNPYTYSESGNMCNQSLSLNTYKTSGTGEKRYIGKECGKTFDRHSTLSQHQQTHTAKKIDKCEESGQTFKDGSSLHADRRICTAQKPYKCQQCGKAFSQQSLLIQHQRIHTGEKPHKCQE</sequence>
<keyword evidence="3" id="KW-1017">Isopeptide bond</keyword>
<keyword evidence="5" id="KW-0677">Repeat</keyword>
<keyword evidence="9" id="KW-0805">Transcription regulation</keyword>
<accession>A0A6P6GYX9</accession>
<dbReference type="Pfam" id="PF00096">
    <property type="entry name" value="zf-C2H2"/>
    <property type="match status" value="2"/>
</dbReference>
<dbReference type="PROSITE" id="PS50157">
    <property type="entry name" value="ZINC_FINGER_C2H2_2"/>
    <property type="match status" value="3"/>
</dbReference>
<evidence type="ECO:0000256" key="2">
    <source>
        <dbReference type="ARBA" id="ARBA00004123"/>
    </source>
</evidence>
<dbReference type="RefSeq" id="XP_025768630.1">
    <property type="nucleotide sequence ID" value="XM_025912845.1"/>
</dbReference>
<dbReference type="FunFam" id="3.30.160.60:FF:000005">
    <property type="entry name" value="Zinc finger protein 14 homolog"/>
    <property type="match status" value="1"/>
</dbReference>
<keyword evidence="10" id="KW-0238">DNA-binding</keyword>
<dbReference type="InterPro" id="IPR036236">
    <property type="entry name" value="Znf_C2H2_sf"/>
</dbReference>
<keyword evidence="4" id="KW-0479">Metal-binding</keyword>
<keyword evidence="12" id="KW-0539">Nucleus</keyword>
<dbReference type="Proteomes" id="UP000515131">
    <property type="component" value="Unplaced"/>
</dbReference>
<dbReference type="SUPFAM" id="SSF57667">
    <property type="entry name" value="beta-beta-alpha zinc fingers"/>
    <property type="match status" value="3"/>
</dbReference>
<dbReference type="Gene3D" id="3.30.160.60">
    <property type="entry name" value="Classic Zinc Finger"/>
    <property type="match status" value="3"/>
</dbReference>
<evidence type="ECO:0000256" key="11">
    <source>
        <dbReference type="ARBA" id="ARBA00023163"/>
    </source>
</evidence>
<feature type="non-terminal residue" evidence="17">
    <location>
        <position position="386"/>
    </location>
</feature>
<evidence type="ECO:0000256" key="3">
    <source>
        <dbReference type="ARBA" id="ARBA00022499"/>
    </source>
</evidence>
<keyword evidence="16" id="KW-1185">Reference proteome</keyword>
<keyword evidence="6 13" id="KW-0863">Zinc-finger</keyword>
<dbReference type="SMART" id="SM00355">
    <property type="entry name" value="ZnF_C2H2"/>
    <property type="match status" value="3"/>
</dbReference>
<dbReference type="InterPro" id="IPR050826">
    <property type="entry name" value="Krueppel_C2H2_ZnFinger"/>
</dbReference>
<organism evidence="16 17">
    <name type="scientific">Puma concolor</name>
    <name type="common">Mountain lion</name>
    <name type="synonym">Felis concolor</name>
    <dbReference type="NCBI Taxonomy" id="9696"/>
    <lineage>
        <taxon>Eukaryota</taxon>
        <taxon>Metazoa</taxon>
        <taxon>Chordata</taxon>
        <taxon>Craniata</taxon>
        <taxon>Vertebrata</taxon>
        <taxon>Euteleostomi</taxon>
        <taxon>Mammalia</taxon>
        <taxon>Eutheria</taxon>
        <taxon>Laurasiatheria</taxon>
        <taxon>Carnivora</taxon>
        <taxon>Feliformia</taxon>
        <taxon>Felidae</taxon>
        <taxon>Felinae</taxon>
        <taxon>Puma</taxon>
    </lineage>
</organism>
<proteinExistence type="predicted"/>
<keyword evidence="8" id="KW-0832">Ubl conjugation</keyword>
<evidence type="ECO:0000256" key="9">
    <source>
        <dbReference type="ARBA" id="ARBA00023015"/>
    </source>
</evidence>
<evidence type="ECO:0000256" key="7">
    <source>
        <dbReference type="ARBA" id="ARBA00022833"/>
    </source>
</evidence>
<evidence type="ECO:0000256" key="12">
    <source>
        <dbReference type="ARBA" id="ARBA00023242"/>
    </source>
</evidence>